<sequence>MMKLIYFLREGYKNENIIQAFWLLVSTVVGLVLGFVTNSLLTRILGKELYGDYALLFNIYSFCQIIFNFGIFYTISRLVAITNDTNKARGYYLVGSFFVAILFVVMAISVIGYAFFSENMDKGSLFKVLLISIPFSWVYLLTTLNENYLPGDNKISLLSWSRLLPKIFLTAILAAIFFYLKKIDLISIILLNYLTFIIAYIYVFIKVKPTFTQFRRRLSEVLVGNKQFGFDIYFGALIASGSSSLSGILISHFGVNNVEVGYYTLATLLASPLSMIPNIIATTQFKSFAQSAIIQPKLILLTFGLSTFLLLFIIFAAKPIVSIFFGKEYLDLVIMLQYLSLGFVFYGIGDFFNRFLLAKGKGKELRNASFLVGLTLLIANILFIYLYGGEGAAFARILSGLMYALVILYYYKKEIKGL</sequence>
<dbReference type="PANTHER" id="PTHR30250:SF11">
    <property type="entry name" value="O-ANTIGEN TRANSPORTER-RELATED"/>
    <property type="match status" value="1"/>
</dbReference>
<organism evidence="7 8">
    <name type="scientific">Chryseobacterium contaminans</name>
    <dbReference type="NCBI Taxonomy" id="1423959"/>
    <lineage>
        <taxon>Bacteria</taxon>
        <taxon>Pseudomonadati</taxon>
        <taxon>Bacteroidota</taxon>
        <taxon>Flavobacteriia</taxon>
        <taxon>Flavobacteriales</taxon>
        <taxon>Weeksellaceae</taxon>
        <taxon>Chryseobacterium group</taxon>
        <taxon>Chryseobacterium</taxon>
    </lineage>
</organism>
<dbReference type="InterPro" id="IPR050833">
    <property type="entry name" value="Poly_Biosynth_Transport"/>
</dbReference>
<feature type="transmembrane region" description="Helical" evidence="6">
    <location>
        <begin position="91"/>
        <end position="113"/>
    </location>
</feature>
<feature type="transmembrane region" description="Helical" evidence="6">
    <location>
        <begin position="329"/>
        <end position="348"/>
    </location>
</feature>
<evidence type="ECO:0000256" key="3">
    <source>
        <dbReference type="ARBA" id="ARBA00022692"/>
    </source>
</evidence>
<evidence type="ECO:0000256" key="2">
    <source>
        <dbReference type="ARBA" id="ARBA00022475"/>
    </source>
</evidence>
<keyword evidence="4 6" id="KW-1133">Transmembrane helix</keyword>
<protein>
    <submittedName>
        <fullName evidence="7">Membrane protein involved in the export of O-antigen and teichoic acid</fullName>
    </submittedName>
</protein>
<dbReference type="Pfam" id="PF01943">
    <property type="entry name" value="Polysacc_synt"/>
    <property type="match status" value="1"/>
</dbReference>
<keyword evidence="2" id="KW-1003">Cell membrane</keyword>
<name>A0A1M7ECP5_9FLAO</name>
<gene>
    <name evidence="7" type="ORF">SAMN05444407_107127</name>
</gene>
<dbReference type="STRING" id="1423959.SAMN05444407_107127"/>
<proteinExistence type="predicted"/>
<accession>A0A1M7ECP5</accession>
<evidence type="ECO:0000256" key="6">
    <source>
        <dbReference type="SAM" id="Phobius"/>
    </source>
</evidence>
<keyword evidence="5 6" id="KW-0472">Membrane</keyword>
<evidence type="ECO:0000256" key="5">
    <source>
        <dbReference type="ARBA" id="ARBA00023136"/>
    </source>
</evidence>
<dbReference type="InterPro" id="IPR002797">
    <property type="entry name" value="Polysacc_synth"/>
</dbReference>
<reference evidence="7 8" key="1">
    <citation type="submission" date="2016-11" db="EMBL/GenBank/DDBJ databases">
        <authorList>
            <person name="Jaros S."/>
            <person name="Januszkiewicz K."/>
            <person name="Wedrychowicz H."/>
        </authorList>
    </citation>
    <scope>NUCLEOTIDE SEQUENCE [LARGE SCALE GENOMIC DNA]</scope>
    <source>
        <strain evidence="7 8">DSM 27621</strain>
    </source>
</reference>
<evidence type="ECO:0000256" key="4">
    <source>
        <dbReference type="ARBA" id="ARBA00022989"/>
    </source>
</evidence>
<evidence type="ECO:0000313" key="7">
    <source>
        <dbReference type="EMBL" id="SHL89497.1"/>
    </source>
</evidence>
<feature type="transmembrane region" description="Helical" evidence="6">
    <location>
        <begin position="163"/>
        <end position="180"/>
    </location>
</feature>
<feature type="transmembrane region" description="Helical" evidence="6">
    <location>
        <begin position="186"/>
        <end position="207"/>
    </location>
</feature>
<dbReference type="EMBL" id="FRBM01000007">
    <property type="protein sequence ID" value="SHL89497.1"/>
    <property type="molecule type" value="Genomic_DNA"/>
</dbReference>
<dbReference type="RefSeq" id="WP_066700221.1">
    <property type="nucleotide sequence ID" value="NZ_FRBM01000007.1"/>
</dbReference>
<feature type="transmembrane region" description="Helical" evidence="6">
    <location>
        <begin position="21"/>
        <end position="41"/>
    </location>
</feature>
<dbReference type="PANTHER" id="PTHR30250">
    <property type="entry name" value="PST FAMILY PREDICTED COLANIC ACID TRANSPORTER"/>
    <property type="match status" value="1"/>
</dbReference>
<dbReference type="AlphaFoldDB" id="A0A1M7ECP5"/>
<dbReference type="OrthoDB" id="1423514at2"/>
<feature type="transmembrane region" description="Helical" evidence="6">
    <location>
        <begin position="260"/>
        <end position="277"/>
    </location>
</feature>
<feature type="transmembrane region" description="Helical" evidence="6">
    <location>
        <begin position="53"/>
        <end position="79"/>
    </location>
</feature>
<comment type="subcellular location">
    <subcellularLocation>
        <location evidence="1">Cell membrane</location>
        <topology evidence="1">Multi-pass membrane protein</topology>
    </subcellularLocation>
</comment>
<keyword evidence="3 6" id="KW-0812">Transmembrane</keyword>
<evidence type="ECO:0000256" key="1">
    <source>
        <dbReference type="ARBA" id="ARBA00004651"/>
    </source>
</evidence>
<feature type="transmembrane region" description="Helical" evidence="6">
    <location>
        <begin position="393"/>
        <end position="411"/>
    </location>
</feature>
<feature type="transmembrane region" description="Helical" evidence="6">
    <location>
        <begin position="228"/>
        <end position="254"/>
    </location>
</feature>
<dbReference type="GO" id="GO:0005886">
    <property type="term" value="C:plasma membrane"/>
    <property type="evidence" value="ECO:0007669"/>
    <property type="project" value="UniProtKB-SubCell"/>
</dbReference>
<feature type="transmembrane region" description="Helical" evidence="6">
    <location>
        <begin position="368"/>
        <end position="387"/>
    </location>
</feature>
<feature type="transmembrane region" description="Helical" evidence="6">
    <location>
        <begin position="125"/>
        <end position="142"/>
    </location>
</feature>
<evidence type="ECO:0000313" key="8">
    <source>
        <dbReference type="Proteomes" id="UP000184069"/>
    </source>
</evidence>
<dbReference type="Proteomes" id="UP000184069">
    <property type="component" value="Unassembled WGS sequence"/>
</dbReference>
<feature type="transmembrane region" description="Helical" evidence="6">
    <location>
        <begin position="298"/>
        <end position="317"/>
    </location>
</feature>